<feature type="compositionally biased region" description="Polar residues" evidence="1">
    <location>
        <begin position="866"/>
        <end position="879"/>
    </location>
</feature>
<protein>
    <submittedName>
        <fullName evidence="2">Uncharacterized protein</fullName>
    </submittedName>
</protein>
<feature type="compositionally biased region" description="Low complexity" evidence="1">
    <location>
        <begin position="602"/>
        <end position="616"/>
    </location>
</feature>
<feature type="compositionally biased region" description="Low complexity" evidence="1">
    <location>
        <begin position="636"/>
        <end position="648"/>
    </location>
</feature>
<proteinExistence type="predicted"/>
<keyword evidence="3" id="KW-1185">Reference proteome</keyword>
<evidence type="ECO:0000256" key="1">
    <source>
        <dbReference type="SAM" id="MobiDB-lite"/>
    </source>
</evidence>
<feature type="region of interest" description="Disordered" evidence="1">
    <location>
        <begin position="852"/>
        <end position="914"/>
    </location>
</feature>
<feature type="region of interest" description="Disordered" evidence="1">
    <location>
        <begin position="28"/>
        <end position="80"/>
    </location>
</feature>
<feature type="compositionally biased region" description="Pro residues" evidence="1">
    <location>
        <begin position="69"/>
        <end position="79"/>
    </location>
</feature>
<dbReference type="EMBL" id="JAEHOE010000009">
    <property type="protein sequence ID" value="KAG2498556.1"/>
    <property type="molecule type" value="Genomic_DNA"/>
</dbReference>
<name>A0A835Y9M9_9CHLO</name>
<feature type="compositionally biased region" description="Pro residues" evidence="1">
    <location>
        <begin position="673"/>
        <end position="684"/>
    </location>
</feature>
<reference evidence="2" key="1">
    <citation type="journal article" date="2020" name="bioRxiv">
        <title>Comparative genomics of Chlamydomonas.</title>
        <authorList>
            <person name="Craig R.J."/>
            <person name="Hasan A.R."/>
            <person name="Ness R.W."/>
            <person name="Keightley P.D."/>
        </authorList>
    </citation>
    <scope>NUCLEOTIDE SEQUENCE</scope>
    <source>
        <strain evidence="2">CCAP 11/70</strain>
    </source>
</reference>
<feature type="region of interest" description="Disordered" evidence="1">
    <location>
        <begin position="522"/>
        <end position="541"/>
    </location>
</feature>
<feature type="compositionally biased region" description="Basic and acidic residues" evidence="1">
    <location>
        <begin position="687"/>
        <end position="700"/>
    </location>
</feature>
<accession>A0A835Y9M9</accession>
<organism evidence="2 3">
    <name type="scientific">Edaphochlamys debaryana</name>
    <dbReference type="NCBI Taxonomy" id="47281"/>
    <lineage>
        <taxon>Eukaryota</taxon>
        <taxon>Viridiplantae</taxon>
        <taxon>Chlorophyta</taxon>
        <taxon>core chlorophytes</taxon>
        <taxon>Chlorophyceae</taxon>
        <taxon>CS clade</taxon>
        <taxon>Chlamydomonadales</taxon>
        <taxon>Chlamydomonadales incertae sedis</taxon>
        <taxon>Edaphochlamys</taxon>
    </lineage>
</organism>
<feature type="compositionally biased region" description="Gly residues" evidence="1">
    <location>
        <begin position="905"/>
        <end position="914"/>
    </location>
</feature>
<evidence type="ECO:0000313" key="2">
    <source>
        <dbReference type="EMBL" id="KAG2498556.1"/>
    </source>
</evidence>
<feature type="region of interest" description="Disordered" evidence="1">
    <location>
        <begin position="591"/>
        <end position="724"/>
    </location>
</feature>
<dbReference type="AlphaFoldDB" id="A0A835Y9M9"/>
<evidence type="ECO:0000313" key="3">
    <source>
        <dbReference type="Proteomes" id="UP000612055"/>
    </source>
</evidence>
<comment type="caution">
    <text evidence="2">The sequence shown here is derived from an EMBL/GenBank/DDBJ whole genome shotgun (WGS) entry which is preliminary data.</text>
</comment>
<gene>
    <name evidence="2" type="ORF">HYH03_003307</name>
</gene>
<dbReference type="Proteomes" id="UP000612055">
    <property type="component" value="Unassembled WGS sequence"/>
</dbReference>
<feature type="compositionally biased region" description="Low complexity" evidence="1">
    <location>
        <begin position="657"/>
        <end position="672"/>
    </location>
</feature>
<sequence length="939" mass="92281">MARETACRGLQAFEDERFRKAKILLSHRGHSPVPLLSDDDDGEAPISTSGVEGVKDTNQAAGPSLSSSPGPPPATPPPLDVSCVNATQVYSPEAAAMNALRAATTRVACGSGAAAGVTANGRSGGHGPRSGGAAAAAAAAAMGTHRADSWRTAACVMAASRQRRGAVSEEQGALAAEAAAAAASAAAAAGLSALAGGSGGAAAPAESGAAAWVQRAACLTAQAGRGAGRGKLAPAQLLHLAFNGAGPGAVVAAALGTLPSAAAADAAAAAAAAAADRDALSGWELGPHSSSDEDEEDLAAAAETAAAAGAAALAPLPRSGGLPALRLYGGQAASATTSAAAAAGRRRRSSVDMGAASRMMLVRQGSSTCSEDSLAVAAAAAGRSRRASVLVLLPSPSPPAVVEPAHHPAARRKSSSSVSACCASASTSASANASGSTLALGSHSSGALQGLDEPRDLCYGYALDSIPDPESDATHWPLIAARSGASCSLAAGGRLKELSMSLSRLPAIPRRTPTIAEAMAQARTEGGSGSGGSSSCEVSGPNTAADGDAGCQAAAGASAASLPGIQVNPRRRRVSIDTTCWPAEAPRGRRATVLAPAPPGCGVEAPAEAGQEAGAEGQRGSIRRGERYRCALETGAASRAAEPEGTAAAPPPPRNAPSPSSLVPPLQQHLLTAPPPPLASPQPAPQRRQELGGQQRRDSEASEAVGDAGAGCGASPGARSRSRRASMDLVAAGMPPPLPAARPAPVIHSSTTPVAPPSPAPVGARVPVLHLATFPLSPTRGSGTSGIHTTGPALAPLPACGARHAPPARAPPHPVAVPAPVVRLFSAERGLDDQPSIPAQQCHRYNLELALPEDLDSPSPAGPQQLGPSSNVVRSSTGPSAGLRKASTVVDGGSGARVSSSSAARGGGGGSGGGVMARLFKSLNAIRRARAQQLAEEDE</sequence>